<dbReference type="EMBL" id="PXYK01000002">
    <property type="protein sequence ID" value="PSJ65123.1"/>
    <property type="molecule type" value="Genomic_DNA"/>
</dbReference>
<reference evidence="4 5" key="1">
    <citation type="submission" date="2018-03" db="EMBL/GenBank/DDBJ databases">
        <title>The draft genome of Mesorhizobium sp. 6GN-30.</title>
        <authorList>
            <person name="Liu L."/>
            <person name="Li L."/>
            <person name="Wang T."/>
            <person name="Zhang X."/>
            <person name="Liang L."/>
        </authorList>
    </citation>
    <scope>NUCLEOTIDE SEQUENCE [LARGE SCALE GENOMIC DNA]</scope>
    <source>
        <strain evidence="4 5">6GN30</strain>
    </source>
</reference>
<evidence type="ECO:0000313" key="5">
    <source>
        <dbReference type="Proteomes" id="UP000241229"/>
    </source>
</evidence>
<dbReference type="OrthoDB" id="4577708at2"/>
<feature type="domain" description="Solute-binding protein family 3/N-terminal" evidence="3">
    <location>
        <begin position="41"/>
        <end position="269"/>
    </location>
</feature>
<dbReference type="Pfam" id="PF00497">
    <property type="entry name" value="SBP_bac_3"/>
    <property type="match status" value="1"/>
</dbReference>
<organism evidence="4 5">
    <name type="scientific">Kumtagia ephedrae</name>
    <dbReference type="NCBI Taxonomy" id="2116701"/>
    <lineage>
        <taxon>Bacteria</taxon>
        <taxon>Pseudomonadati</taxon>
        <taxon>Pseudomonadota</taxon>
        <taxon>Alphaproteobacteria</taxon>
        <taxon>Hyphomicrobiales</taxon>
        <taxon>Phyllobacteriaceae</taxon>
        <taxon>Kumtagia</taxon>
    </lineage>
</organism>
<feature type="signal peptide" evidence="2">
    <location>
        <begin position="1"/>
        <end position="27"/>
    </location>
</feature>
<gene>
    <name evidence="4" type="ORF">C7I84_01895</name>
</gene>
<keyword evidence="5" id="KW-1185">Reference proteome</keyword>
<evidence type="ECO:0000256" key="2">
    <source>
        <dbReference type="SAM" id="SignalP"/>
    </source>
</evidence>
<dbReference type="InterPro" id="IPR001638">
    <property type="entry name" value="Solute-binding_3/MltF_N"/>
</dbReference>
<dbReference type="Proteomes" id="UP000241229">
    <property type="component" value="Unassembled WGS sequence"/>
</dbReference>
<dbReference type="AlphaFoldDB" id="A0A2P7SRM5"/>
<proteinExistence type="predicted"/>
<dbReference type="PANTHER" id="PTHR35936:SF17">
    <property type="entry name" value="ARGININE-BINDING EXTRACELLULAR PROTEIN ARTP"/>
    <property type="match status" value="1"/>
</dbReference>
<dbReference type="Gene3D" id="3.40.190.10">
    <property type="entry name" value="Periplasmic binding protein-like II"/>
    <property type="match status" value="2"/>
</dbReference>
<dbReference type="RefSeq" id="WP_106770463.1">
    <property type="nucleotide sequence ID" value="NZ_PXYK01000002.1"/>
</dbReference>
<evidence type="ECO:0000259" key="3">
    <source>
        <dbReference type="SMART" id="SM00062"/>
    </source>
</evidence>
<dbReference type="SUPFAM" id="SSF53850">
    <property type="entry name" value="Periplasmic binding protein-like II"/>
    <property type="match status" value="1"/>
</dbReference>
<dbReference type="CDD" id="cd01004">
    <property type="entry name" value="PBP2_MidA_like"/>
    <property type="match status" value="1"/>
</dbReference>
<protein>
    <submittedName>
        <fullName evidence="4">ABC transporter substrate-binding protein</fullName>
    </submittedName>
</protein>
<accession>A0A2P7SRM5</accession>
<feature type="chain" id="PRO_5015134187" evidence="2">
    <location>
        <begin position="28"/>
        <end position="287"/>
    </location>
</feature>
<evidence type="ECO:0000256" key="1">
    <source>
        <dbReference type="ARBA" id="ARBA00022729"/>
    </source>
</evidence>
<comment type="caution">
    <text evidence="4">The sequence shown here is derived from an EMBL/GenBank/DDBJ whole genome shotgun (WGS) entry which is preliminary data.</text>
</comment>
<dbReference type="SMART" id="SM00062">
    <property type="entry name" value="PBPb"/>
    <property type="match status" value="1"/>
</dbReference>
<sequence length="287" mass="30408">MTKKHLFRLAGLGLAATIAAWSAAAIAADVPKSPDVEQTGTLTIANTLDFAPFEYLDADGKQTGIIIELAGEVAKLVDAKLDVQRTPFPTMIPGLAAGRFKIAWETFSANPERLAQVDFVMFIKAGIAASTSPDKKDGFAGDTGLCGKRIGVSAGSASDFLADKLSKDCTDKGQKAIEKSVFNSSTDIIQAVLSDRIDARLDDATSSSYFEVTSKGQLVVLPTLYDIAPLGLAIAKDDKGTADMMVAALGELFRNGTYQAILDKYGMGAYAIKEPYFVGSMDALRAE</sequence>
<name>A0A2P7SRM5_9HYPH</name>
<dbReference type="PANTHER" id="PTHR35936">
    <property type="entry name" value="MEMBRANE-BOUND LYTIC MUREIN TRANSGLYCOSYLASE F"/>
    <property type="match status" value="1"/>
</dbReference>
<evidence type="ECO:0000313" key="4">
    <source>
        <dbReference type="EMBL" id="PSJ65123.1"/>
    </source>
</evidence>
<keyword evidence="1 2" id="KW-0732">Signal</keyword>